<name>A0AC34GQ36_9BILA</name>
<reference evidence="2" key="1">
    <citation type="submission" date="2022-11" db="UniProtKB">
        <authorList>
            <consortium name="WormBaseParasite"/>
        </authorList>
    </citation>
    <scope>IDENTIFICATION</scope>
</reference>
<accession>A0AC34GQ36</accession>
<organism evidence="1 2">
    <name type="scientific">Panagrolaimus sp. ES5</name>
    <dbReference type="NCBI Taxonomy" id="591445"/>
    <lineage>
        <taxon>Eukaryota</taxon>
        <taxon>Metazoa</taxon>
        <taxon>Ecdysozoa</taxon>
        <taxon>Nematoda</taxon>
        <taxon>Chromadorea</taxon>
        <taxon>Rhabditida</taxon>
        <taxon>Tylenchina</taxon>
        <taxon>Panagrolaimomorpha</taxon>
        <taxon>Panagrolaimoidea</taxon>
        <taxon>Panagrolaimidae</taxon>
        <taxon>Panagrolaimus</taxon>
    </lineage>
</organism>
<evidence type="ECO:0000313" key="1">
    <source>
        <dbReference type="Proteomes" id="UP000887579"/>
    </source>
</evidence>
<protein>
    <submittedName>
        <fullName evidence="2">GHMP kinase N-terminal domain-containing protein</fullName>
    </submittedName>
</protein>
<sequence>MDLTNQKLYDKAPEVLSRFAQDFFDYSENFESEKQHESSNDKNENDEIRSNENNKNHKLMLQKVEFLFEISQSKEETDLAVKAAIKWAKSAIECRKKKDREKASFEIGNILNHLAITASIHNLPSECSSKIDFPLNLPSLTTSPPLTCLPKRIRVKVAGRIDIAGGWTDTPPITYELEDPHVLNAAIKVDGEKPIKADIFPLDHLSGLWISTGEGTLRCFETKNEIIENAQKPSESCSLICAVIVASGILEKFENKKWAKDDAIMCNKSKQLQFESNGFHFGGLFIKCHSNLPHGSGLGTSSILSGAVLAGLWTLFCKKFTNDDIIKAVLKVEQYHTTGGGWQDQVGGIIAGIKLGSLLHHSVTYRILPISKTFEESLNKRLFLIYTGKTRLAKNLLQTVLLNWIQRDLDIVLAFRTLASEAEKAAKQIAAGSFPSEIVENYHEIKKKLAIGSEPAFVGDLIKDLKDAGIVEAAWIAGAGGGGFLYVYLKENISQQNLENHIRKCSEYSLLKVSSVEIDNDPLQIEIQ</sequence>
<dbReference type="Proteomes" id="UP000887579">
    <property type="component" value="Unplaced"/>
</dbReference>
<dbReference type="WBParaSite" id="ES5_v2.g6549.t1">
    <property type="protein sequence ID" value="ES5_v2.g6549.t1"/>
    <property type="gene ID" value="ES5_v2.g6549"/>
</dbReference>
<evidence type="ECO:0000313" key="2">
    <source>
        <dbReference type="WBParaSite" id="ES5_v2.g6549.t1"/>
    </source>
</evidence>
<proteinExistence type="predicted"/>